<dbReference type="Proteomes" id="UP001501469">
    <property type="component" value="Unassembled WGS sequence"/>
</dbReference>
<evidence type="ECO:0000313" key="2">
    <source>
        <dbReference type="Proteomes" id="UP001501469"/>
    </source>
</evidence>
<organism evidence="1 2">
    <name type="scientific">Hymenobacter glaciei</name>
    <dbReference type="NCBI Taxonomy" id="877209"/>
    <lineage>
        <taxon>Bacteria</taxon>
        <taxon>Pseudomonadati</taxon>
        <taxon>Bacteroidota</taxon>
        <taxon>Cytophagia</taxon>
        <taxon>Cytophagales</taxon>
        <taxon>Hymenobacteraceae</taxon>
        <taxon>Hymenobacter</taxon>
    </lineage>
</organism>
<accession>A0ABP7U4A4</accession>
<protein>
    <submittedName>
        <fullName evidence="1">Uncharacterized protein</fullName>
    </submittedName>
</protein>
<dbReference type="EMBL" id="BAABDK010000016">
    <property type="protein sequence ID" value="GAA4035679.1"/>
    <property type="molecule type" value="Genomic_DNA"/>
</dbReference>
<name>A0ABP7U4A4_9BACT</name>
<comment type="caution">
    <text evidence="1">The sequence shown here is derived from an EMBL/GenBank/DDBJ whole genome shotgun (WGS) entry which is preliminary data.</text>
</comment>
<sequence>MSFASLRRLRITGELPGHAKAKTRATLMTITAFKALHQRRQLDHLARHGTRLAERAEDSFDLALYAVEGFYAETWRSRGEEAVLFIHVFQKPAGLGEYLARVQLPSGL</sequence>
<proteinExistence type="predicted"/>
<keyword evidence="2" id="KW-1185">Reference proteome</keyword>
<gene>
    <name evidence="1" type="ORF">GCM10022409_20510</name>
</gene>
<evidence type="ECO:0000313" key="1">
    <source>
        <dbReference type="EMBL" id="GAA4035679.1"/>
    </source>
</evidence>
<reference evidence="2" key="1">
    <citation type="journal article" date="2019" name="Int. J. Syst. Evol. Microbiol.">
        <title>The Global Catalogue of Microorganisms (GCM) 10K type strain sequencing project: providing services to taxonomists for standard genome sequencing and annotation.</title>
        <authorList>
            <consortium name="The Broad Institute Genomics Platform"/>
            <consortium name="The Broad Institute Genome Sequencing Center for Infectious Disease"/>
            <person name="Wu L."/>
            <person name="Ma J."/>
        </authorList>
    </citation>
    <scope>NUCLEOTIDE SEQUENCE [LARGE SCALE GENOMIC DNA]</scope>
    <source>
        <strain evidence="2">JCM 17225</strain>
    </source>
</reference>